<keyword evidence="3" id="KW-1185">Reference proteome</keyword>
<keyword evidence="2" id="KW-0223">Dioxygenase</keyword>
<dbReference type="PANTHER" id="PTHR20883:SF48">
    <property type="entry name" value="ECTOINE DIOXYGENASE"/>
    <property type="match status" value="1"/>
</dbReference>
<dbReference type="EMBL" id="JABFDN010000011">
    <property type="protein sequence ID" value="NPU68437.1"/>
    <property type="molecule type" value="Genomic_DNA"/>
</dbReference>
<sequence length="227" mass="24975">MSAALTRVGVGQLPDAEARRLDADGYLLLRGAIPADWLAPLRDAFEAGTLPSEQWPVPRGRDWRHAMVDLDATVQRVCRLPVMLAAVHHILKAPFFLGQVEGREPLRDGGQQPLHRDSIERTRTDAVSALAFLDPFGPANGATQVAPGTHRQDTDDAQAAPFVTTGEAGDILLFDVNVLHGATRNRSGARRRSLLITYATSVQQEEWRRTRALRAVRMDQDDIFGAE</sequence>
<gene>
    <name evidence="2" type="ORF">HL667_25785</name>
</gene>
<accession>A0ABX2CMD9</accession>
<dbReference type="Pfam" id="PF05721">
    <property type="entry name" value="PhyH"/>
    <property type="match status" value="1"/>
</dbReference>
<dbReference type="GO" id="GO:0051213">
    <property type="term" value="F:dioxygenase activity"/>
    <property type="evidence" value="ECO:0007669"/>
    <property type="project" value="UniProtKB-KW"/>
</dbReference>
<dbReference type="RefSeq" id="WP_172113514.1">
    <property type="nucleotide sequence ID" value="NZ_JABFDN010000011.1"/>
</dbReference>
<evidence type="ECO:0000313" key="2">
    <source>
        <dbReference type="EMBL" id="NPU68437.1"/>
    </source>
</evidence>
<dbReference type="Gene3D" id="2.60.120.620">
    <property type="entry name" value="q2cbj1_9rhob like domain"/>
    <property type="match status" value="1"/>
</dbReference>
<dbReference type="PANTHER" id="PTHR20883">
    <property type="entry name" value="PHYTANOYL-COA DIOXYGENASE DOMAIN CONTAINING 1"/>
    <property type="match status" value="1"/>
</dbReference>
<evidence type="ECO:0000313" key="3">
    <source>
        <dbReference type="Proteomes" id="UP000886476"/>
    </source>
</evidence>
<protein>
    <submittedName>
        <fullName evidence="2">Phytanoyl-CoA dioxygenase</fullName>
    </submittedName>
</protein>
<dbReference type="InterPro" id="IPR008775">
    <property type="entry name" value="Phytyl_CoA_dOase-like"/>
</dbReference>
<reference evidence="2" key="1">
    <citation type="submission" date="2020-05" db="EMBL/GenBank/DDBJ databases">
        <title>Nod-independent and nitrogen-fixing Bradyrhizobium aeschynomene sp. nov. isolated from nodules of Aeschynomene indica.</title>
        <authorList>
            <person name="Zhang Z."/>
        </authorList>
    </citation>
    <scope>NUCLEOTIDE SEQUENCE</scope>
    <source>
        <strain evidence="2">83012</strain>
    </source>
</reference>
<dbReference type="Proteomes" id="UP000886476">
    <property type="component" value="Unassembled WGS sequence"/>
</dbReference>
<keyword evidence="2" id="KW-0560">Oxidoreductase</keyword>
<dbReference type="SUPFAM" id="SSF51197">
    <property type="entry name" value="Clavaminate synthase-like"/>
    <property type="match status" value="1"/>
</dbReference>
<organism evidence="2 3">
    <name type="scientific">Bradyrhizobium aeschynomenes</name>
    <dbReference type="NCBI Taxonomy" id="2734909"/>
    <lineage>
        <taxon>Bacteria</taxon>
        <taxon>Pseudomonadati</taxon>
        <taxon>Pseudomonadota</taxon>
        <taxon>Alphaproteobacteria</taxon>
        <taxon>Hyphomicrobiales</taxon>
        <taxon>Nitrobacteraceae</taxon>
        <taxon>Bradyrhizobium</taxon>
    </lineage>
</organism>
<proteinExistence type="predicted"/>
<evidence type="ECO:0000256" key="1">
    <source>
        <dbReference type="ARBA" id="ARBA00001954"/>
    </source>
</evidence>
<comment type="caution">
    <text evidence="2">The sequence shown here is derived from an EMBL/GenBank/DDBJ whole genome shotgun (WGS) entry which is preliminary data.</text>
</comment>
<comment type="cofactor">
    <cofactor evidence="1">
        <name>Fe(2+)</name>
        <dbReference type="ChEBI" id="CHEBI:29033"/>
    </cofactor>
</comment>
<name>A0ABX2CMD9_9BRAD</name>